<sequence>MTELELMLDFHLEAKRQGPGSTDDTLKALSFMDLKQDKVLKIADIGCGSGGQTITLARKLNGEITAVDLFPQFLAKLKTKAAELGLAPKIKTLKKSMDELPFGSEEFDIIWSEGAIYIMGFEEGIKQWKKHLKVGGYLAVSEITWTTASRPAEIEEYWHNEYPEINTASAKIKILEENGFSPVGYFYLPESSWIDNYYRPMEERFEDFLIKHNYSEAAERLIENEKDEISLYQKYKDYFSYGFYIAQKLN</sequence>
<keyword evidence="8" id="KW-1185">Reference proteome</keyword>
<organism evidence="7 8">
    <name type="scientific">Halanaerobium saccharolyticum subsp. saccharolyticum DSM 6643</name>
    <dbReference type="NCBI Taxonomy" id="1293054"/>
    <lineage>
        <taxon>Bacteria</taxon>
        <taxon>Bacillati</taxon>
        <taxon>Bacillota</taxon>
        <taxon>Clostridia</taxon>
        <taxon>Halanaerobiales</taxon>
        <taxon>Halanaerobiaceae</taxon>
        <taxon>Halanaerobium</taxon>
    </lineage>
</organism>
<dbReference type="PANTHER" id="PTHR44307">
    <property type="entry name" value="PHOSPHOETHANOLAMINE METHYLTRANSFERASE"/>
    <property type="match status" value="1"/>
</dbReference>
<accession>M5DZT9</accession>
<keyword evidence="3" id="KW-0808">Transferase</keyword>
<evidence type="ECO:0000313" key="7">
    <source>
        <dbReference type="EMBL" id="CCU78730.1"/>
    </source>
</evidence>
<evidence type="ECO:0000259" key="6">
    <source>
        <dbReference type="Pfam" id="PF13649"/>
    </source>
</evidence>
<comment type="pathway">
    <text evidence="1">Lipid metabolism.</text>
</comment>
<reference evidence="8" key="1">
    <citation type="journal article" date="2013" name="Genome Announc.">
        <title>Genome Sequence of Halanaerobium saccharolyticum subsp. saccharolyticum Strain DSM 6643T, a Halophilic Hydrogen-Producing Bacterium.</title>
        <authorList>
            <person name="Kivisto A."/>
            <person name="Larjo A."/>
            <person name="Ciranna A."/>
            <person name="Santala V."/>
            <person name="Roos C."/>
            <person name="Karp M."/>
        </authorList>
    </citation>
    <scope>NUCLEOTIDE SEQUENCE [LARGE SCALE GENOMIC DNA]</scope>
    <source>
        <strain evidence="8">DSM 6643</strain>
    </source>
</reference>
<dbReference type="Gene3D" id="3.40.50.150">
    <property type="entry name" value="Vaccinia Virus protein VP39"/>
    <property type="match status" value="1"/>
</dbReference>
<evidence type="ECO:0000256" key="4">
    <source>
        <dbReference type="ARBA" id="ARBA00025707"/>
    </source>
</evidence>
<dbReference type="EMBL" id="CAUI01000005">
    <property type="protein sequence ID" value="CCU78730.1"/>
    <property type="molecule type" value="Genomic_DNA"/>
</dbReference>
<dbReference type="CDD" id="cd02440">
    <property type="entry name" value="AdoMet_MTases"/>
    <property type="match status" value="1"/>
</dbReference>
<evidence type="ECO:0000256" key="2">
    <source>
        <dbReference type="ARBA" id="ARBA00022603"/>
    </source>
</evidence>
<evidence type="ECO:0000256" key="5">
    <source>
        <dbReference type="ARBA" id="ARBA00047622"/>
    </source>
</evidence>
<dbReference type="eggNOG" id="COG2230">
    <property type="taxonomic scope" value="Bacteria"/>
</dbReference>
<dbReference type="PANTHER" id="PTHR44307:SF2">
    <property type="entry name" value="PHOSPHOETHANOLAMINE METHYLTRANSFERASE ISOFORM X1"/>
    <property type="match status" value="1"/>
</dbReference>
<keyword evidence="2" id="KW-0489">Methyltransferase</keyword>
<gene>
    <name evidence="7" type="ORF">HSACCH_00869</name>
</gene>
<dbReference type="STRING" id="1293054.HSACCH_00869"/>
<name>M5DZT9_9FIRM</name>
<dbReference type="AlphaFoldDB" id="M5DZT9"/>
<proteinExistence type="predicted"/>
<comment type="catalytic activity">
    <reaction evidence="5">
        <text>phosphoethanolamine + S-adenosyl-L-methionine = N-methylethanolamine phosphate + S-adenosyl-L-homocysteine + H(+)</text>
        <dbReference type="Rhea" id="RHEA:20365"/>
        <dbReference type="ChEBI" id="CHEBI:15378"/>
        <dbReference type="ChEBI" id="CHEBI:57781"/>
        <dbReference type="ChEBI" id="CHEBI:57856"/>
        <dbReference type="ChEBI" id="CHEBI:58190"/>
        <dbReference type="ChEBI" id="CHEBI:59789"/>
        <dbReference type="EC" id="2.1.1.103"/>
    </reaction>
    <physiologicalReaction direction="left-to-right" evidence="5">
        <dbReference type="Rhea" id="RHEA:20366"/>
    </physiologicalReaction>
</comment>
<evidence type="ECO:0000256" key="1">
    <source>
        <dbReference type="ARBA" id="ARBA00005189"/>
    </source>
</evidence>
<dbReference type="Pfam" id="PF13649">
    <property type="entry name" value="Methyltransf_25"/>
    <property type="match status" value="1"/>
</dbReference>
<dbReference type="InterPro" id="IPR041698">
    <property type="entry name" value="Methyltransf_25"/>
</dbReference>
<dbReference type="OrthoDB" id="9772751at2"/>
<dbReference type="Proteomes" id="UP000012063">
    <property type="component" value="Unassembled WGS sequence"/>
</dbReference>
<comment type="pathway">
    <text evidence="4">Phospholipid metabolism.</text>
</comment>
<feature type="domain" description="Methyltransferase" evidence="6">
    <location>
        <begin position="42"/>
        <end position="136"/>
    </location>
</feature>
<dbReference type="InterPro" id="IPR029063">
    <property type="entry name" value="SAM-dependent_MTases_sf"/>
</dbReference>
<dbReference type="GO" id="GO:0000234">
    <property type="term" value="F:phosphoethanolamine N-methyltransferase activity"/>
    <property type="evidence" value="ECO:0007669"/>
    <property type="project" value="UniProtKB-EC"/>
</dbReference>
<evidence type="ECO:0000313" key="8">
    <source>
        <dbReference type="Proteomes" id="UP000012063"/>
    </source>
</evidence>
<comment type="caution">
    <text evidence="7">The sequence shown here is derived from an EMBL/GenBank/DDBJ whole genome shotgun (WGS) entry which is preliminary data.</text>
</comment>
<dbReference type="RefSeq" id="WP_005488131.1">
    <property type="nucleotide sequence ID" value="NZ_CAUI01000005.1"/>
</dbReference>
<dbReference type="InParanoid" id="M5DZT9"/>
<dbReference type="FunCoup" id="M5DZT9">
    <property type="interactions" value="17"/>
</dbReference>
<dbReference type="GO" id="GO:0032259">
    <property type="term" value="P:methylation"/>
    <property type="evidence" value="ECO:0007669"/>
    <property type="project" value="UniProtKB-KW"/>
</dbReference>
<evidence type="ECO:0000256" key="3">
    <source>
        <dbReference type="ARBA" id="ARBA00022679"/>
    </source>
</evidence>
<protein>
    <recommendedName>
        <fullName evidence="6">Methyltransferase domain-containing protein</fullName>
    </recommendedName>
</protein>
<dbReference type="SUPFAM" id="SSF53335">
    <property type="entry name" value="S-adenosyl-L-methionine-dependent methyltransferases"/>
    <property type="match status" value="1"/>
</dbReference>